<evidence type="ECO:0000256" key="7">
    <source>
        <dbReference type="SAM" id="Phobius"/>
    </source>
</evidence>
<dbReference type="GO" id="GO:0005415">
    <property type="term" value="F:nucleoside:sodium symporter activity"/>
    <property type="evidence" value="ECO:0007669"/>
    <property type="project" value="TreeGrafter"/>
</dbReference>
<keyword evidence="4 7" id="KW-0812">Transmembrane</keyword>
<dbReference type="PANTHER" id="PTHR10590:SF4">
    <property type="entry name" value="SOLUTE CARRIER FAMILY 28 MEMBER 3"/>
    <property type="match status" value="1"/>
</dbReference>
<dbReference type="Proteomes" id="UP001177023">
    <property type="component" value="Unassembled WGS sequence"/>
</dbReference>
<feature type="transmembrane region" description="Helical" evidence="7">
    <location>
        <begin position="129"/>
        <end position="146"/>
    </location>
</feature>
<dbReference type="InterPro" id="IPR008276">
    <property type="entry name" value="C_nuclsd_transpt"/>
</dbReference>
<evidence type="ECO:0000256" key="3">
    <source>
        <dbReference type="ARBA" id="ARBA00022475"/>
    </source>
</evidence>
<feature type="transmembrane region" description="Helical" evidence="7">
    <location>
        <begin position="31"/>
        <end position="53"/>
    </location>
</feature>
<name>A0AA36DHJ3_9BILA</name>
<comment type="caution">
    <text evidence="10">The sequence shown here is derived from an EMBL/GenBank/DDBJ whole genome shotgun (WGS) entry which is preliminary data.</text>
</comment>
<feature type="transmembrane region" description="Helical" evidence="7">
    <location>
        <begin position="60"/>
        <end position="79"/>
    </location>
</feature>
<accession>A0AA36DHJ3</accession>
<comment type="similarity">
    <text evidence="2">Belongs to the concentrative nucleoside transporter (CNT) (TC 2.A.41) family.</text>
</comment>
<feature type="domain" description="Concentrative nucleoside transporter C-terminal" evidence="9">
    <location>
        <begin position="322"/>
        <end position="538"/>
    </location>
</feature>
<comment type="subcellular location">
    <subcellularLocation>
        <location evidence="1">Cell membrane</location>
        <topology evidence="1">Multi-pass membrane protein</topology>
    </subcellularLocation>
</comment>
<dbReference type="PANTHER" id="PTHR10590">
    <property type="entry name" value="SODIUM/NUCLEOSIDE COTRANSPORTER"/>
    <property type="match status" value="1"/>
</dbReference>
<evidence type="ECO:0008006" key="12">
    <source>
        <dbReference type="Google" id="ProtNLM"/>
    </source>
</evidence>
<evidence type="ECO:0000259" key="8">
    <source>
        <dbReference type="Pfam" id="PF01773"/>
    </source>
</evidence>
<dbReference type="Pfam" id="PF07662">
    <property type="entry name" value="Nucleos_tra2_C"/>
    <property type="match status" value="1"/>
</dbReference>
<evidence type="ECO:0000256" key="1">
    <source>
        <dbReference type="ARBA" id="ARBA00004651"/>
    </source>
</evidence>
<feature type="transmembrane region" description="Helical" evidence="7">
    <location>
        <begin position="186"/>
        <end position="205"/>
    </location>
</feature>
<dbReference type="AlphaFoldDB" id="A0AA36DHJ3"/>
<feature type="transmembrane region" description="Helical" evidence="7">
    <location>
        <begin position="374"/>
        <end position="397"/>
    </location>
</feature>
<feature type="transmembrane region" description="Helical" evidence="7">
    <location>
        <begin position="293"/>
        <end position="315"/>
    </location>
</feature>
<organism evidence="10 11">
    <name type="scientific">Mesorhabditis spiculigera</name>
    <dbReference type="NCBI Taxonomy" id="96644"/>
    <lineage>
        <taxon>Eukaryota</taxon>
        <taxon>Metazoa</taxon>
        <taxon>Ecdysozoa</taxon>
        <taxon>Nematoda</taxon>
        <taxon>Chromadorea</taxon>
        <taxon>Rhabditida</taxon>
        <taxon>Rhabditina</taxon>
        <taxon>Rhabditomorpha</taxon>
        <taxon>Rhabditoidea</taxon>
        <taxon>Rhabditidae</taxon>
        <taxon>Mesorhabditinae</taxon>
        <taxon>Mesorhabditis</taxon>
    </lineage>
</organism>
<dbReference type="EMBL" id="CATQJA010002708">
    <property type="protein sequence ID" value="CAJ0586456.1"/>
    <property type="molecule type" value="Genomic_DNA"/>
</dbReference>
<reference evidence="10" key="1">
    <citation type="submission" date="2023-06" db="EMBL/GenBank/DDBJ databases">
        <authorList>
            <person name="Delattre M."/>
        </authorList>
    </citation>
    <scope>NUCLEOTIDE SEQUENCE</scope>
    <source>
        <strain evidence="10">AF72</strain>
    </source>
</reference>
<dbReference type="InterPro" id="IPR011657">
    <property type="entry name" value="CNT_C_dom"/>
</dbReference>
<evidence type="ECO:0000259" key="9">
    <source>
        <dbReference type="Pfam" id="PF07662"/>
    </source>
</evidence>
<evidence type="ECO:0000256" key="2">
    <source>
        <dbReference type="ARBA" id="ARBA00009033"/>
    </source>
</evidence>
<feature type="transmembrane region" description="Helical" evidence="7">
    <location>
        <begin position="99"/>
        <end position="117"/>
    </location>
</feature>
<evidence type="ECO:0000256" key="5">
    <source>
        <dbReference type="ARBA" id="ARBA00022989"/>
    </source>
</evidence>
<sequence length="570" mass="62165">MPRTYSIRTTGRTVYDELQAAIYPIYKKAGLMGVLFLAVLIVGVHCWLAIAIVHRFVTAIFLLVCVCLFWVGLLAHFYGHKLPEDPYSKVEAQLSKYKWLPYIAALLALAAVTAFVLTQSLHSRPRLQSFGSLILILIVSILFSDNPGRIKWRPVVCGIVLQYLVALAILKWEAGREAFRFGIDQIVYFLGYTSAGTNFVFGYIPVPPNICGMDGPFSFTSLPILIFFSAIISAAYYLGFVQWTTRMMAVLLQWTMGTTSAESLNAMGSVLIGPTDGALLMQFALPSMTYSEIVAALAVGYSMIDGSLFALYIAFGACPTLLLSANVMSAPAVLTISKLICPEVQKSRQKDMNTFSFPPTEAESLLDSICKGAVSAMSVIFAIIANLIVFLALIAFLDRTIGYVCSAVGYDDVTFNKVLGWAFFPLAYIMGVSDAPDWETQKDEILKVAQLIGTKTALNEFIAYQQMQQMLVNKEIGGRAQLMAIYCLCGYSNPSQIGSQLGIYGAMCPQRKKDFVTAAAKGLLIGSLTCFMTACVAGSIVSTDMGCLPTTNPLCFDVSNGTNPRWVSAQ</sequence>
<evidence type="ECO:0000313" key="10">
    <source>
        <dbReference type="EMBL" id="CAJ0586456.1"/>
    </source>
</evidence>
<protein>
    <recommendedName>
        <fullName evidence="12">Sodium/nucleoside cotransporter</fullName>
    </recommendedName>
</protein>
<keyword evidence="5 7" id="KW-1133">Transmembrane helix</keyword>
<feature type="domain" description="Concentrative nucleoside transporter N-terminal" evidence="8">
    <location>
        <begin position="133"/>
        <end position="203"/>
    </location>
</feature>
<evidence type="ECO:0000256" key="6">
    <source>
        <dbReference type="ARBA" id="ARBA00023136"/>
    </source>
</evidence>
<proteinExistence type="inferred from homology"/>
<keyword evidence="3" id="KW-1003">Cell membrane</keyword>
<evidence type="ECO:0000256" key="4">
    <source>
        <dbReference type="ARBA" id="ARBA00022692"/>
    </source>
</evidence>
<keyword evidence="11" id="KW-1185">Reference proteome</keyword>
<gene>
    <name evidence="10" type="ORF">MSPICULIGERA_LOCUS24461</name>
</gene>
<dbReference type="InterPro" id="IPR002668">
    <property type="entry name" value="CNT_N_dom"/>
</dbReference>
<feature type="transmembrane region" description="Helical" evidence="7">
    <location>
        <begin position="217"/>
        <end position="238"/>
    </location>
</feature>
<keyword evidence="6 7" id="KW-0472">Membrane</keyword>
<dbReference type="GO" id="GO:0005886">
    <property type="term" value="C:plasma membrane"/>
    <property type="evidence" value="ECO:0007669"/>
    <property type="project" value="UniProtKB-SubCell"/>
</dbReference>
<dbReference type="Pfam" id="PF01773">
    <property type="entry name" value="Nucleos_tra2_N"/>
    <property type="match status" value="1"/>
</dbReference>
<feature type="non-terminal residue" evidence="10">
    <location>
        <position position="1"/>
    </location>
</feature>
<evidence type="ECO:0000313" key="11">
    <source>
        <dbReference type="Proteomes" id="UP001177023"/>
    </source>
</evidence>